<keyword evidence="4" id="KW-1185">Reference proteome</keyword>
<evidence type="ECO:0000259" key="1">
    <source>
        <dbReference type="Pfam" id="PF06742"/>
    </source>
</evidence>
<evidence type="ECO:0000313" key="3">
    <source>
        <dbReference type="EMBL" id="MFH8589618.1"/>
    </source>
</evidence>
<accession>A0ABW7RQB3</accession>
<dbReference type="InterPro" id="IPR037050">
    <property type="entry name" value="DUF1254_sf"/>
</dbReference>
<dbReference type="RefSeq" id="WP_397676620.1">
    <property type="nucleotide sequence ID" value="NZ_JBIRGH010000034.1"/>
</dbReference>
<dbReference type="Gene3D" id="2.60.120.600">
    <property type="entry name" value="Domain of unknown function DUF1214, C-terminal domain"/>
    <property type="match status" value="1"/>
</dbReference>
<dbReference type="Pfam" id="PF06742">
    <property type="entry name" value="DUF1214"/>
    <property type="match status" value="1"/>
</dbReference>
<sequence length="472" mass="52837">MTHLRDAGLTGNETIETSFGTLRLEHTFPTDESSELLFDQLDAQRAAQAYLWSLPLVGFLTWRERAAEVFGATRFGDFVVYDSLREKRGIVTANLTTPYVINFTSLADGPLLIDYPAGPTAGGVLDFWQRPVVDLGQTGPDRGDGGGYVVLGPHHDDTPFQGSGRYVVRSQTVNIFIAFRVLTQDPRLMAAAKAGLKLSRAGSGPAPVRFIEGVDREWSATPARGMRYWQDLATVLAEEPVREVDKALMAMVEPLGLVKGREFAPDARQRRILQEGAALGELLVRNLQVNPRYTEPYWTGTSWFKSFDFEVEQETDTVLQLDQRASWFYEAVTSTQGMVHPTPGTGQVYLTSKRDSRARLVRADRTYRLHVPADVPVAQFWSLTLYSEDTRRPYDNGGTEIRSVSLDSRDEQLKFNDDGGIDLYIGPTAPAGARSNWVKTIAPDGWFVYFRLYAPSQPFFDKTWTLPDFEAI</sequence>
<dbReference type="Proteomes" id="UP001610990">
    <property type="component" value="Unassembled WGS sequence"/>
</dbReference>
<dbReference type="SUPFAM" id="SSF160935">
    <property type="entry name" value="VPA0735-like"/>
    <property type="match status" value="1"/>
</dbReference>
<dbReference type="Gene3D" id="1.10.3360.10">
    <property type="entry name" value="VPA0735-like domain"/>
    <property type="match status" value="1"/>
</dbReference>
<feature type="domain" description="DUF1214" evidence="1">
    <location>
        <begin position="347"/>
        <end position="457"/>
    </location>
</feature>
<evidence type="ECO:0000259" key="2">
    <source>
        <dbReference type="Pfam" id="PF06863"/>
    </source>
</evidence>
<dbReference type="PANTHER" id="PTHR36509:SF3">
    <property type="entry name" value="SIGNAL PEPTIDE PROTEIN"/>
    <property type="match status" value="1"/>
</dbReference>
<organism evidence="3 4">
    <name type="scientific">Streptomyces celluloflavus</name>
    <dbReference type="NCBI Taxonomy" id="58344"/>
    <lineage>
        <taxon>Bacteria</taxon>
        <taxon>Bacillati</taxon>
        <taxon>Actinomycetota</taxon>
        <taxon>Actinomycetes</taxon>
        <taxon>Kitasatosporales</taxon>
        <taxon>Streptomycetaceae</taxon>
        <taxon>Streptomyces</taxon>
    </lineage>
</organism>
<protein>
    <submittedName>
        <fullName evidence="3">DUF1254 domain-containing protein</fullName>
    </submittedName>
</protein>
<dbReference type="Gene3D" id="2.60.40.1610">
    <property type="entry name" value="Domain of unknown function DUF1254"/>
    <property type="match status" value="1"/>
</dbReference>
<dbReference type="PANTHER" id="PTHR36509">
    <property type="entry name" value="BLL3101 PROTEIN"/>
    <property type="match status" value="1"/>
</dbReference>
<evidence type="ECO:0000313" key="4">
    <source>
        <dbReference type="Proteomes" id="UP001610990"/>
    </source>
</evidence>
<proteinExistence type="predicted"/>
<name>A0ABW7RQB3_9ACTN</name>
<feature type="domain" description="DUF1254" evidence="2">
    <location>
        <begin position="78"/>
        <end position="194"/>
    </location>
</feature>
<comment type="caution">
    <text evidence="3">The sequence shown here is derived from an EMBL/GenBank/DDBJ whole genome shotgun (WGS) entry which is preliminary data.</text>
</comment>
<dbReference type="Pfam" id="PF06863">
    <property type="entry name" value="DUF1254"/>
    <property type="match status" value="1"/>
</dbReference>
<dbReference type="InterPro" id="IPR010679">
    <property type="entry name" value="DUF1254"/>
</dbReference>
<dbReference type="InterPro" id="IPR010621">
    <property type="entry name" value="DUF1214"/>
</dbReference>
<reference evidence="3 4" key="1">
    <citation type="submission" date="2024-10" db="EMBL/GenBank/DDBJ databases">
        <title>The Natural Products Discovery Center: Release of the First 8490 Sequenced Strains for Exploring Actinobacteria Biosynthetic Diversity.</title>
        <authorList>
            <person name="Kalkreuter E."/>
            <person name="Kautsar S.A."/>
            <person name="Yang D."/>
            <person name="Bader C.D."/>
            <person name="Teijaro C.N."/>
            <person name="Fluegel L."/>
            <person name="Davis C.M."/>
            <person name="Simpson J.R."/>
            <person name="Lauterbach L."/>
            <person name="Steele A.D."/>
            <person name="Gui C."/>
            <person name="Meng S."/>
            <person name="Li G."/>
            <person name="Viehrig K."/>
            <person name="Ye F."/>
            <person name="Su P."/>
            <person name="Kiefer A.F."/>
            <person name="Nichols A."/>
            <person name="Cepeda A.J."/>
            <person name="Yan W."/>
            <person name="Fan B."/>
            <person name="Jiang Y."/>
            <person name="Adhikari A."/>
            <person name="Zheng C.-J."/>
            <person name="Schuster L."/>
            <person name="Cowan T.M."/>
            <person name="Smanski M.J."/>
            <person name="Chevrette M.G."/>
            <person name="De Carvalho L.P.S."/>
            <person name="Shen B."/>
        </authorList>
    </citation>
    <scope>NUCLEOTIDE SEQUENCE [LARGE SCALE GENOMIC DNA]</scope>
    <source>
        <strain evidence="3 4">NPDC018013</strain>
    </source>
</reference>
<dbReference type="EMBL" id="JBIRGH010000034">
    <property type="protein sequence ID" value="MFH8589618.1"/>
    <property type="molecule type" value="Genomic_DNA"/>
</dbReference>
<dbReference type="InterPro" id="IPR037049">
    <property type="entry name" value="DUF1214_C_sf"/>
</dbReference>
<gene>
    <name evidence="3" type="ORF">ACH4GP_35470</name>
</gene>